<dbReference type="PANTHER" id="PTHR21094:SF2">
    <property type="entry name" value="GOLGI SNAP RECEPTOR COMPLEX MEMBER 1"/>
    <property type="match status" value="1"/>
</dbReference>
<reference evidence="10 11" key="1">
    <citation type="submission" date="2017-12" db="EMBL/GenBank/DDBJ databases">
        <title>Genome Sequence of the Amphotericin B-resistant Candida duobushaemulonii strain, B09383.</title>
        <authorList>
            <person name="Chow N.A."/>
            <person name="Gade L."/>
            <person name="Batra D."/>
            <person name="Rowe L.A."/>
            <person name="Loparev V.N."/>
            <person name="Litvintseva A.P."/>
        </authorList>
    </citation>
    <scope>NUCLEOTIDE SEQUENCE [LARGE SCALE GENOMIC DNA]</scope>
    <source>
        <strain evidence="10 11">B09383</strain>
    </source>
</reference>
<evidence type="ECO:0000313" key="11">
    <source>
        <dbReference type="Proteomes" id="UP000244406"/>
    </source>
</evidence>
<keyword evidence="5" id="KW-0653">Protein transport</keyword>
<dbReference type="Pfam" id="PF12352">
    <property type="entry name" value="V-SNARE_C"/>
    <property type="match status" value="1"/>
</dbReference>
<evidence type="ECO:0000313" key="10">
    <source>
        <dbReference type="EMBL" id="PVH15989.1"/>
    </source>
</evidence>
<feature type="domain" description="G protein gamma" evidence="9">
    <location>
        <begin position="231"/>
        <end position="305"/>
    </location>
</feature>
<dbReference type="GO" id="GO:0005801">
    <property type="term" value="C:cis-Golgi network"/>
    <property type="evidence" value="ECO:0007669"/>
    <property type="project" value="InterPro"/>
</dbReference>
<dbReference type="Proteomes" id="UP000244406">
    <property type="component" value="Unassembled WGS sequence"/>
</dbReference>
<comment type="subcellular location">
    <subcellularLocation>
        <location evidence="1">Golgi apparatus membrane</location>
        <topology evidence="1">Single-pass type IV membrane protein</topology>
    </subcellularLocation>
</comment>
<keyword evidence="4" id="KW-0812">Transmembrane</keyword>
<sequence>MSSATFTQTRTFAQNLEKQTEQLLSRLSKIQSGGVSVDPSEEETTVTNSILEVFEKREEVVGRLNRLSEADVNMSTSKLQQLQRHKEVLADHKGSFNKIQGRITEERNRNNLLFTIRSDLSAHKQREISSGPDSENNYILDERARVDNANSFADRLLQQAYETRDELFSQRVQLQNAANRVSGTLQNIPGINVLISKINTRRKRDTLIMGFVIAFCIIDYMDPEFNDRIGLLRLRRIEQLNERLKQQLKKDRIPASKAAGLIIENTEETSDPLVPYLWSEFAQRNKFKTHQQMKSGSSAGVCAAQSSNMAY</sequence>
<evidence type="ECO:0000256" key="8">
    <source>
        <dbReference type="ARBA" id="ARBA00023136"/>
    </source>
</evidence>
<protein>
    <recommendedName>
        <fullName evidence="9">G protein gamma domain-containing protein</fullName>
    </recommendedName>
</protein>
<keyword evidence="11" id="KW-1185">Reference proteome</keyword>
<dbReference type="GeneID" id="37003851"/>
<evidence type="ECO:0000256" key="7">
    <source>
        <dbReference type="ARBA" id="ARBA00023034"/>
    </source>
</evidence>
<keyword evidence="3" id="KW-0813">Transport</keyword>
<dbReference type="SMART" id="SM01224">
    <property type="entry name" value="G_gamma"/>
    <property type="match status" value="1"/>
</dbReference>
<dbReference type="InterPro" id="IPR023601">
    <property type="entry name" value="Golgi_SNAP_su1"/>
</dbReference>
<dbReference type="Gene3D" id="4.10.260.10">
    <property type="entry name" value="Transducin (heterotrimeric G protein), gamma chain"/>
    <property type="match status" value="1"/>
</dbReference>
<dbReference type="EMBL" id="PKFP01000004">
    <property type="protein sequence ID" value="PVH15989.1"/>
    <property type="molecule type" value="Genomic_DNA"/>
</dbReference>
<proteinExistence type="inferred from homology"/>
<evidence type="ECO:0000256" key="1">
    <source>
        <dbReference type="ARBA" id="ARBA00004409"/>
    </source>
</evidence>
<evidence type="ECO:0000256" key="4">
    <source>
        <dbReference type="ARBA" id="ARBA00022692"/>
    </source>
</evidence>
<gene>
    <name evidence="10" type="ORF">CXQ87_003851</name>
</gene>
<dbReference type="GO" id="GO:0005797">
    <property type="term" value="C:Golgi medial cisterna"/>
    <property type="evidence" value="ECO:0007669"/>
    <property type="project" value="TreeGrafter"/>
</dbReference>
<evidence type="ECO:0000256" key="3">
    <source>
        <dbReference type="ARBA" id="ARBA00022448"/>
    </source>
</evidence>
<dbReference type="GO" id="GO:0000139">
    <property type="term" value="C:Golgi membrane"/>
    <property type="evidence" value="ECO:0007669"/>
    <property type="project" value="UniProtKB-SubCell"/>
</dbReference>
<evidence type="ECO:0000256" key="5">
    <source>
        <dbReference type="ARBA" id="ARBA00022927"/>
    </source>
</evidence>
<dbReference type="RefSeq" id="XP_025336929.1">
    <property type="nucleotide sequence ID" value="XM_025482311.1"/>
</dbReference>
<comment type="caution">
    <text evidence="10">The sequence shown here is derived from an EMBL/GenBank/DDBJ whole genome shotgun (WGS) entry which is preliminary data.</text>
</comment>
<dbReference type="InterPro" id="IPR036284">
    <property type="entry name" value="GGL_sf"/>
</dbReference>
<dbReference type="AlphaFoldDB" id="A0A2V1AD89"/>
<dbReference type="InterPro" id="IPR015898">
    <property type="entry name" value="G-protein_gamma-like_dom"/>
</dbReference>
<comment type="similarity">
    <text evidence="2">Belongs to the GOSR1 family.</text>
</comment>
<dbReference type="GO" id="GO:0006906">
    <property type="term" value="P:vesicle fusion"/>
    <property type="evidence" value="ECO:0007669"/>
    <property type="project" value="TreeGrafter"/>
</dbReference>
<keyword evidence="6" id="KW-1133">Transmembrane helix</keyword>
<name>A0A2V1AD89_9ASCO</name>
<keyword evidence="7" id="KW-0333">Golgi apparatus</keyword>
<dbReference type="GO" id="GO:0006888">
    <property type="term" value="P:endoplasmic reticulum to Golgi vesicle-mediated transport"/>
    <property type="evidence" value="ECO:0007669"/>
    <property type="project" value="InterPro"/>
</dbReference>
<dbReference type="PANTHER" id="PTHR21094">
    <property type="entry name" value="GOS-28 SNARE- RELATED"/>
    <property type="match status" value="1"/>
</dbReference>
<dbReference type="VEuPathDB" id="FungiDB:CXQ87_003851"/>
<evidence type="ECO:0000259" key="9">
    <source>
        <dbReference type="SMART" id="SM01224"/>
    </source>
</evidence>
<dbReference type="GO" id="GO:0031201">
    <property type="term" value="C:SNARE complex"/>
    <property type="evidence" value="ECO:0007669"/>
    <property type="project" value="TreeGrafter"/>
</dbReference>
<dbReference type="GO" id="GO:0015031">
    <property type="term" value="P:protein transport"/>
    <property type="evidence" value="ECO:0007669"/>
    <property type="project" value="UniProtKB-KW"/>
</dbReference>
<dbReference type="Pfam" id="PF00631">
    <property type="entry name" value="G-gamma"/>
    <property type="match status" value="1"/>
</dbReference>
<dbReference type="GO" id="GO:0005484">
    <property type="term" value="F:SNAP receptor activity"/>
    <property type="evidence" value="ECO:0007669"/>
    <property type="project" value="TreeGrafter"/>
</dbReference>
<accession>A0A2V1AD89</accession>
<keyword evidence="8" id="KW-0472">Membrane</keyword>
<dbReference type="GO" id="GO:0007186">
    <property type="term" value="P:G protein-coupled receptor signaling pathway"/>
    <property type="evidence" value="ECO:0007669"/>
    <property type="project" value="InterPro"/>
</dbReference>
<evidence type="ECO:0000256" key="6">
    <source>
        <dbReference type="ARBA" id="ARBA00022989"/>
    </source>
</evidence>
<dbReference type="GO" id="GO:0048219">
    <property type="term" value="P:inter-Golgi cisterna vesicle-mediated transport"/>
    <property type="evidence" value="ECO:0007669"/>
    <property type="project" value="TreeGrafter"/>
</dbReference>
<organism evidence="10 11">
    <name type="scientific">Candidozyma duobushaemuli</name>
    <dbReference type="NCBI Taxonomy" id="1231522"/>
    <lineage>
        <taxon>Eukaryota</taxon>
        <taxon>Fungi</taxon>
        <taxon>Dikarya</taxon>
        <taxon>Ascomycota</taxon>
        <taxon>Saccharomycotina</taxon>
        <taxon>Pichiomycetes</taxon>
        <taxon>Metschnikowiaceae</taxon>
        <taxon>Candidozyma</taxon>
    </lineage>
</organism>
<evidence type="ECO:0000256" key="2">
    <source>
        <dbReference type="ARBA" id="ARBA00008473"/>
    </source>
</evidence>